<dbReference type="SUPFAM" id="SSF81383">
    <property type="entry name" value="F-box domain"/>
    <property type="match status" value="1"/>
</dbReference>
<gene>
    <name evidence="2" type="ORF">CCAM_LOCUS29089</name>
</gene>
<accession>A0A484MEB2</accession>
<name>A0A484MEB2_9ASTE</name>
<dbReference type="Gene3D" id="1.20.1280.50">
    <property type="match status" value="1"/>
</dbReference>
<dbReference type="Proteomes" id="UP000595140">
    <property type="component" value="Unassembled WGS sequence"/>
</dbReference>
<reference evidence="2 3" key="1">
    <citation type="submission" date="2018-04" db="EMBL/GenBank/DDBJ databases">
        <authorList>
            <person name="Vogel A."/>
        </authorList>
    </citation>
    <scope>NUCLEOTIDE SEQUENCE [LARGE SCALE GENOMIC DNA]</scope>
</reference>
<dbReference type="EMBL" id="OOIL02003368">
    <property type="protein sequence ID" value="VFQ87313.1"/>
    <property type="molecule type" value="Genomic_DNA"/>
</dbReference>
<organism evidence="2 3">
    <name type="scientific">Cuscuta campestris</name>
    <dbReference type="NCBI Taxonomy" id="132261"/>
    <lineage>
        <taxon>Eukaryota</taxon>
        <taxon>Viridiplantae</taxon>
        <taxon>Streptophyta</taxon>
        <taxon>Embryophyta</taxon>
        <taxon>Tracheophyta</taxon>
        <taxon>Spermatophyta</taxon>
        <taxon>Magnoliopsida</taxon>
        <taxon>eudicotyledons</taxon>
        <taxon>Gunneridae</taxon>
        <taxon>Pentapetalae</taxon>
        <taxon>asterids</taxon>
        <taxon>lamiids</taxon>
        <taxon>Solanales</taxon>
        <taxon>Convolvulaceae</taxon>
        <taxon>Cuscuteae</taxon>
        <taxon>Cuscuta</taxon>
        <taxon>Cuscuta subgen. Grammica</taxon>
        <taxon>Cuscuta sect. Cleistogrammica</taxon>
    </lineage>
</organism>
<dbReference type="Pfam" id="PF00646">
    <property type="entry name" value="F-box"/>
    <property type="match status" value="1"/>
</dbReference>
<dbReference type="AlphaFoldDB" id="A0A484MEB2"/>
<dbReference type="OrthoDB" id="591557at2759"/>
<protein>
    <recommendedName>
        <fullName evidence="1">F-box domain-containing protein</fullName>
    </recommendedName>
</protein>
<dbReference type="PANTHER" id="PTHR31111">
    <property type="entry name" value="BNAA05G37150D PROTEIN-RELATED"/>
    <property type="match status" value="1"/>
</dbReference>
<evidence type="ECO:0000313" key="2">
    <source>
        <dbReference type="EMBL" id="VFQ87313.1"/>
    </source>
</evidence>
<dbReference type="InterPro" id="IPR036047">
    <property type="entry name" value="F-box-like_dom_sf"/>
</dbReference>
<keyword evidence="3" id="KW-1185">Reference proteome</keyword>
<sequence>MMAVKQHQPFPEIPSALLWEILGRLPIKTCLTCKLVCKEWYHAIASPDFSSFLCRFMAPQLNVLFCCYSGATVRSTFNLIGLEKGSNVDDTGQFKVLVLLWDVERKIQLAKIQTLGDGEWRSVGNSPLKIVRGGCFLNGSSHWRDDKCIWSFHFGEERFSPTPIPFPDDVISEAYKKKSKILCVFNYCLCLRCSSCVVGDEIDVWIMKEYGVKESWVRQFVIVNDPWSVPLMHMDEGKILAESGNKLYLYDPQTRVAKTMNFDGLSG</sequence>
<dbReference type="InterPro" id="IPR001810">
    <property type="entry name" value="F-box_dom"/>
</dbReference>
<evidence type="ECO:0000259" key="1">
    <source>
        <dbReference type="Pfam" id="PF00646"/>
    </source>
</evidence>
<feature type="domain" description="F-box" evidence="1">
    <location>
        <begin position="11"/>
        <end position="49"/>
    </location>
</feature>
<proteinExistence type="predicted"/>
<dbReference type="PANTHER" id="PTHR31111:SF136">
    <property type="entry name" value="F-BOX ASSOCIATED DOMAIN-CONTAINING PROTEIN"/>
    <property type="match status" value="1"/>
</dbReference>
<evidence type="ECO:0000313" key="3">
    <source>
        <dbReference type="Proteomes" id="UP000595140"/>
    </source>
</evidence>